<organism evidence="3 4">
    <name type="scientific">Oceanisphaera psychrotolerans</name>
    <dbReference type="NCBI Taxonomy" id="1414654"/>
    <lineage>
        <taxon>Bacteria</taxon>
        <taxon>Pseudomonadati</taxon>
        <taxon>Pseudomonadota</taxon>
        <taxon>Gammaproteobacteria</taxon>
        <taxon>Aeromonadales</taxon>
        <taxon>Aeromonadaceae</taxon>
        <taxon>Oceanisphaera</taxon>
    </lineage>
</organism>
<dbReference type="Proteomes" id="UP000243073">
    <property type="component" value="Unassembled WGS sequence"/>
</dbReference>
<feature type="domain" description="Integrase catalytic" evidence="2">
    <location>
        <begin position="261"/>
        <end position="472"/>
    </location>
</feature>
<reference evidence="3 4" key="1">
    <citation type="submission" date="2016-07" db="EMBL/GenBank/DDBJ databases">
        <title>Draft Genome Sequence of Oceanisphaera psychrotolerans, isolated from coastal sediment samples.</title>
        <authorList>
            <person name="Zhuo S."/>
            <person name="Ruan Z."/>
        </authorList>
    </citation>
    <scope>NUCLEOTIDE SEQUENCE [LARGE SCALE GENOMIC DNA]</scope>
    <source>
        <strain evidence="3 4">LAM-WHM-ZC</strain>
    </source>
</reference>
<evidence type="ECO:0000256" key="1">
    <source>
        <dbReference type="SAM" id="MobiDB-lite"/>
    </source>
</evidence>
<dbReference type="PROSITE" id="PS50994">
    <property type="entry name" value="INTEGRASE"/>
    <property type="match status" value="1"/>
</dbReference>
<evidence type="ECO:0000259" key="2">
    <source>
        <dbReference type="PROSITE" id="PS50994"/>
    </source>
</evidence>
<protein>
    <submittedName>
        <fullName evidence="3">Transcriptional antiterminator</fullName>
    </submittedName>
</protein>
<dbReference type="InterPro" id="IPR001584">
    <property type="entry name" value="Integrase_cat-core"/>
</dbReference>
<dbReference type="GO" id="GO:0015074">
    <property type="term" value="P:DNA integration"/>
    <property type="evidence" value="ECO:0007669"/>
    <property type="project" value="InterPro"/>
</dbReference>
<dbReference type="SUPFAM" id="SSF53098">
    <property type="entry name" value="Ribonuclease H-like"/>
    <property type="match status" value="1"/>
</dbReference>
<name>A0A1J4QKB8_9GAMM</name>
<evidence type="ECO:0000313" key="4">
    <source>
        <dbReference type="Proteomes" id="UP000243073"/>
    </source>
</evidence>
<keyword evidence="4" id="KW-1185">Reference proteome</keyword>
<dbReference type="STRING" id="1414654.BFR47_09420"/>
<sequence length="692" mass="79641">MFRINEVLQIGERRYRVLQLLGEHLVWIDIDDDSAFPEITSVGELVEAIELENLQRTEDPCKELAFESPQEGSIARTKRNNNYALIKPLLELPDFFEPKSRGKVINSILAEKGSTKQTLYRLARRYWQRGQMPNALLPDYKHSGGKGQRRIAKDKKLGRPRRDMPGVGAKVDEFTERLFRMAIDRYLLKDKGHSFPYAYRRFQTLYRNYFPDVPEEELPSNWQMMHFYKREYCQTETLSKRVSNIEYNKDIRPLHSTANTQVLGPGSRYEIDATIADIYVVSDSERGNIVGRPVVYMVIDVFSRMVAGFYIGFETPSYVAAMQALYMAVTDKTGHCRNLEFDITLEDWPCVGLPDAILADRGELLGHQIESLESNFTVRIENTPPYRGDAKGIVERNFKAIQASFGPFVPGFVSGTKVKKRGGKDYRLDAKLTVRDFAQIILSSVLYHNQYALLEKYDRDADMPADLPSTPIHLWNWGLQHRTGRLHQADPDALRVALLPRQRATISDKGACMFGIYYTSSELLQQGWLHRGRGVKRPASIAAAYDPMVADQIYLFPEKDSIKYWTCNLADISREFRGASFWDVWQIRDEQKKTMAKAKVLSGSKKRQHEEFVIDKIAHAEKSAPDTSGISNAQRIRDINENKRKEKERERSEKAYRPDTDKSQPSGKVIHISESEPDLDYPDYIDELFEDD</sequence>
<evidence type="ECO:0000313" key="3">
    <source>
        <dbReference type="EMBL" id="OIN13894.1"/>
    </source>
</evidence>
<dbReference type="Gene3D" id="3.30.420.10">
    <property type="entry name" value="Ribonuclease H-like superfamily/Ribonuclease H"/>
    <property type="match status" value="1"/>
</dbReference>
<dbReference type="EMBL" id="MDKE01000004">
    <property type="protein sequence ID" value="OIN13894.1"/>
    <property type="molecule type" value="Genomic_DNA"/>
</dbReference>
<dbReference type="OrthoDB" id="501284at2"/>
<dbReference type="AlphaFoldDB" id="A0A1J4QKB8"/>
<dbReference type="GO" id="GO:0003676">
    <property type="term" value="F:nucleic acid binding"/>
    <property type="evidence" value="ECO:0007669"/>
    <property type="project" value="InterPro"/>
</dbReference>
<feature type="region of interest" description="Disordered" evidence="1">
    <location>
        <begin position="623"/>
        <end position="692"/>
    </location>
</feature>
<feature type="compositionally biased region" description="Acidic residues" evidence="1">
    <location>
        <begin position="675"/>
        <end position="692"/>
    </location>
</feature>
<dbReference type="InterPro" id="IPR012337">
    <property type="entry name" value="RNaseH-like_sf"/>
</dbReference>
<gene>
    <name evidence="3" type="ORF">BFR47_09420</name>
</gene>
<dbReference type="InterPro" id="IPR036397">
    <property type="entry name" value="RNaseH_sf"/>
</dbReference>
<feature type="compositionally biased region" description="Basic and acidic residues" evidence="1">
    <location>
        <begin position="635"/>
        <end position="662"/>
    </location>
</feature>
<accession>A0A1J4QKB8</accession>
<comment type="caution">
    <text evidence="3">The sequence shown here is derived from an EMBL/GenBank/DDBJ whole genome shotgun (WGS) entry which is preliminary data.</text>
</comment>
<dbReference type="RefSeq" id="WP_071471468.1">
    <property type="nucleotide sequence ID" value="NZ_MDKE01000004.1"/>
</dbReference>
<feature type="compositionally biased region" description="Polar residues" evidence="1">
    <location>
        <begin position="625"/>
        <end position="634"/>
    </location>
</feature>
<proteinExistence type="predicted"/>